<proteinExistence type="predicted"/>
<organism evidence="1 2">
    <name type="scientific">Cylindrotheca closterium</name>
    <dbReference type="NCBI Taxonomy" id="2856"/>
    <lineage>
        <taxon>Eukaryota</taxon>
        <taxon>Sar</taxon>
        <taxon>Stramenopiles</taxon>
        <taxon>Ochrophyta</taxon>
        <taxon>Bacillariophyta</taxon>
        <taxon>Bacillariophyceae</taxon>
        <taxon>Bacillariophycidae</taxon>
        <taxon>Bacillariales</taxon>
        <taxon>Bacillariaceae</taxon>
        <taxon>Cylindrotheca</taxon>
    </lineage>
</organism>
<protein>
    <submittedName>
        <fullName evidence="1">Uncharacterized protein</fullName>
    </submittedName>
</protein>
<evidence type="ECO:0000313" key="1">
    <source>
        <dbReference type="EMBL" id="CAJ1964171.1"/>
    </source>
</evidence>
<comment type="caution">
    <text evidence="1">The sequence shown here is derived from an EMBL/GenBank/DDBJ whole genome shotgun (WGS) entry which is preliminary data.</text>
</comment>
<dbReference type="EMBL" id="CAKOGP040002175">
    <property type="protein sequence ID" value="CAJ1964171.1"/>
    <property type="molecule type" value="Genomic_DNA"/>
</dbReference>
<keyword evidence="2" id="KW-1185">Reference proteome</keyword>
<evidence type="ECO:0000313" key="2">
    <source>
        <dbReference type="Proteomes" id="UP001295423"/>
    </source>
</evidence>
<dbReference type="Proteomes" id="UP001295423">
    <property type="component" value="Unassembled WGS sequence"/>
</dbReference>
<reference evidence="1" key="1">
    <citation type="submission" date="2023-08" db="EMBL/GenBank/DDBJ databases">
        <authorList>
            <person name="Audoor S."/>
            <person name="Bilcke G."/>
        </authorList>
    </citation>
    <scope>NUCLEOTIDE SEQUENCE</scope>
</reference>
<gene>
    <name evidence="1" type="ORF">CYCCA115_LOCUS20505</name>
</gene>
<accession>A0AAD2G610</accession>
<name>A0AAD2G610_9STRA</name>
<sequence>MYAAKRIICLQNARQTATRESTETSETLYRLLPKIQWKNPDQFVDYGKKLNLNQIGATVPATVTATVPGASPSTSGASSVAGSVNTPLQLAGTTGNQMMQVPSRMQLMQIPTLGGGTVTVPNSMNANGKIAFSGMQLGHQGSSAAQVRQGLDATQAQTPQVVKTGYLVLPNVFYNAIKGKDENGNDFYLIPCPAGTSNFKLQPNRRSFYGPNTLGQFYERNEFPITLHRLDLKACLVVAAEYCIQCFKYSRVSLQVLHGNT</sequence>
<dbReference type="AlphaFoldDB" id="A0AAD2G610"/>